<dbReference type="CDD" id="cd03784">
    <property type="entry name" value="GT1_Gtf-like"/>
    <property type="match status" value="1"/>
</dbReference>
<dbReference type="Pfam" id="PF00201">
    <property type="entry name" value="UDPGT"/>
    <property type="match status" value="1"/>
</dbReference>
<dbReference type="PANTHER" id="PTHR48045">
    <property type="entry name" value="UDP-GLYCOSYLTRANSFERASE 72B1"/>
    <property type="match status" value="1"/>
</dbReference>
<dbReference type="AlphaFoldDB" id="A0ABD2ZEJ8"/>
<accession>A0ABD2ZEJ8</accession>
<name>A0ABD2ZEJ8_9GENT</name>
<dbReference type="SUPFAM" id="SSF53756">
    <property type="entry name" value="UDP-Glycosyltransferase/glycogen phosphorylase"/>
    <property type="match status" value="1"/>
</dbReference>
<evidence type="ECO:0000256" key="1">
    <source>
        <dbReference type="ARBA" id="ARBA00009995"/>
    </source>
</evidence>
<organism evidence="5 6">
    <name type="scientific">Cinchona calisaya</name>
    <dbReference type="NCBI Taxonomy" id="153742"/>
    <lineage>
        <taxon>Eukaryota</taxon>
        <taxon>Viridiplantae</taxon>
        <taxon>Streptophyta</taxon>
        <taxon>Embryophyta</taxon>
        <taxon>Tracheophyta</taxon>
        <taxon>Spermatophyta</taxon>
        <taxon>Magnoliopsida</taxon>
        <taxon>eudicotyledons</taxon>
        <taxon>Gunneridae</taxon>
        <taxon>Pentapetalae</taxon>
        <taxon>asterids</taxon>
        <taxon>lamiids</taxon>
        <taxon>Gentianales</taxon>
        <taxon>Rubiaceae</taxon>
        <taxon>Cinchonoideae</taxon>
        <taxon>Cinchoneae</taxon>
        <taxon>Cinchona</taxon>
    </lineage>
</organism>
<comment type="similarity">
    <text evidence="1 3">Belongs to the UDP-glycosyltransferase family.</text>
</comment>
<dbReference type="Gene3D" id="3.40.50.2000">
    <property type="entry name" value="Glycogen Phosphorylase B"/>
    <property type="match status" value="2"/>
</dbReference>
<protein>
    <recommendedName>
        <fullName evidence="4">Glycosyltransferase</fullName>
        <ecNumber evidence="4">2.4.1.-</ecNumber>
    </recommendedName>
</protein>
<dbReference type="FunFam" id="3.40.50.2000:FF:000056">
    <property type="entry name" value="Glycosyltransferase"/>
    <property type="match status" value="1"/>
</dbReference>
<dbReference type="InterPro" id="IPR002213">
    <property type="entry name" value="UDP_glucos_trans"/>
</dbReference>
<dbReference type="FunFam" id="3.40.50.2000:FF:000054">
    <property type="entry name" value="Glycosyltransferase"/>
    <property type="match status" value="1"/>
</dbReference>
<dbReference type="InterPro" id="IPR035595">
    <property type="entry name" value="UDP_glycos_trans_CS"/>
</dbReference>
<comment type="caution">
    <text evidence="5">The sequence shown here is derived from an EMBL/GenBank/DDBJ whole genome shotgun (WGS) entry which is preliminary data.</text>
</comment>
<evidence type="ECO:0000256" key="2">
    <source>
        <dbReference type="ARBA" id="ARBA00022679"/>
    </source>
</evidence>
<keyword evidence="6" id="KW-1185">Reference proteome</keyword>
<dbReference type="EMBL" id="JBJUIK010000010">
    <property type="protein sequence ID" value="KAL3517271.1"/>
    <property type="molecule type" value="Genomic_DNA"/>
</dbReference>
<dbReference type="EC" id="2.4.1.-" evidence="4"/>
<dbReference type="GO" id="GO:0016757">
    <property type="term" value="F:glycosyltransferase activity"/>
    <property type="evidence" value="ECO:0007669"/>
    <property type="project" value="UniProtKB-KW"/>
</dbReference>
<dbReference type="PANTHER" id="PTHR48045:SF11">
    <property type="entry name" value="UDP-GLYCOSYLTRANSFERASE 72B1"/>
    <property type="match status" value="1"/>
</dbReference>
<dbReference type="PROSITE" id="PS00375">
    <property type="entry name" value="UDPGT"/>
    <property type="match status" value="1"/>
</dbReference>
<evidence type="ECO:0000313" key="5">
    <source>
        <dbReference type="EMBL" id="KAL3517271.1"/>
    </source>
</evidence>
<proteinExistence type="inferred from homology"/>
<dbReference type="Proteomes" id="UP001630127">
    <property type="component" value="Unassembled WGS sequence"/>
</dbReference>
<evidence type="ECO:0000256" key="4">
    <source>
        <dbReference type="RuleBase" id="RU362057"/>
    </source>
</evidence>
<sequence>MQKTPPHIAILPSPGMSHFIPMFEFAKRLTLQHNFSTTLVIPHYSGPHLDKQNAFLLQQLPKGMNYTLLPPPNFSAFEANLDFKLRCCLTISKSVQSIRDVIKSLMKTQNLVALVVDLFGTQAFDVANELNISPYMFFPSTAMALSSFFFAIELDATVSCEYRDFPEPIRIPGCIPIHGKDLPEPFHLDRESIGYKYFRDDIKRYKMAEGIIVNTFNEMEAGAMKALHDKQLENPPIYSVGPLVQTTRSIENSECMKWLGDQPVGSILFICFGSLGLLSRAQIHELALGIEMSEKGFLWVVRSPNDDPSGFLPEGFVERTKQRGFLVSNWAPQAKILSHASTGGFLTHCGWNSVLESVVNSVPMIAWPLFAEQKMNAAMLSEDLKIALRLDANNNIEDGLVGKVAIANFVKDLMDGEEGKQLRKKTMELKDAAAKVLGEDGSSTKSVFHFSCMLKNKI</sequence>
<evidence type="ECO:0000256" key="3">
    <source>
        <dbReference type="RuleBase" id="RU003718"/>
    </source>
</evidence>
<evidence type="ECO:0000313" key="6">
    <source>
        <dbReference type="Proteomes" id="UP001630127"/>
    </source>
</evidence>
<reference evidence="5 6" key="1">
    <citation type="submission" date="2024-11" db="EMBL/GenBank/DDBJ databases">
        <title>A near-complete genome assembly of Cinchona calisaya.</title>
        <authorList>
            <person name="Lian D.C."/>
            <person name="Zhao X.W."/>
            <person name="Wei L."/>
        </authorList>
    </citation>
    <scope>NUCLEOTIDE SEQUENCE [LARGE SCALE GENOMIC DNA]</scope>
    <source>
        <tissue evidence="5">Nenye</tissue>
    </source>
</reference>
<keyword evidence="3" id="KW-0328">Glycosyltransferase</keyword>
<gene>
    <name evidence="5" type="ORF">ACH5RR_024173</name>
</gene>
<keyword evidence="2 3" id="KW-0808">Transferase</keyword>